<dbReference type="Gene3D" id="3.40.50.720">
    <property type="entry name" value="NAD(P)-binding Rossmann-like Domain"/>
    <property type="match status" value="1"/>
</dbReference>
<comment type="similarity">
    <text evidence="1">Belongs to the NAD(P)-dependent epimerase/dehydratase family.</text>
</comment>
<dbReference type="RefSeq" id="WP_244945265.1">
    <property type="nucleotide sequence ID" value="NZ_MEIA01000551.1"/>
</dbReference>
<dbReference type="Pfam" id="PF01370">
    <property type="entry name" value="Epimerase"/>
    <property type="match status" value="2"/>
</dbReference>
<dbReference type="EMBL" id="MEIA01000551">
    <property type="protein sequence ID" value="OJF09705.1"/>
    <property type="molecule type" value="Genomic_DNA"/>
</dbReference>
<dbReference type="SUPFAM" id="SSF51735">
    <property type="entry name" value="NAD(P)-binding Rossmann-fold domains"/>
    <property type="match status" value="1"/>
</dbReference>
<gene>
    <name evidence="3" type="ORF">BG844_36155</name>
</gene>
<keyword evidence="4" id="KW-1185">Reference proteome</keyword>
<feature type="domain" description="Rhodanese" evidence="2">
    <location>
        <begin position="2"/>
        <end position="47"/>
    </location>
</feature>
<reference evidence="3 4" key="1">
    <citation type="submission" date="2016-09" db="EMBL/GenBank/DDBJ databases">
        <title>Couchioplanes caeruleus draft genome sequence.</title>
        <authorList>
            <person name="Sheehan J."/>
            <person name="Caffrey P."/>
        </authorList>
    </citation>
    <scope>NUCLEOTIDE SEQUENCE [LARGE SCALE GENOMIC DNA]</scope>
    <source>
        <strain evidence="3 4">DSM 43634</strain>
    </source>
</reference>
<dbReference type="Proteomes" id="UP000182486">
    <property type="component" value="Unassembled WGS sequence"/>
</dbReference>
<name>A0A1K0FA37_9ACTN</name>
<dbReference type="PROSITE" id="PS50206">
    <property type="entry name" value="RHODANESE_3"/>
    <property type="match status" value="1"/>
</dbReference>
<dbReference type="PANTHER" id="PTHR43000">
    <property type="entry name" value="DTDP-D-GLUCOSE 4,6-DEHYDRATASE-RELATED"/>
    <property type="match status" value="1"/>
</dbReference>
<comment type="caution">
    <text evidence="3">The sequence shown here is derived from an EMBL/GenBank/DDBJ whole genome shotgun (WGS) entry which is preliminary data.</text>
</comment>
<evidence type="ECO:0000259" key="2">
    <source>
        <dbReference type="PROSITE" id="PS50206"/>
    </source>
</evidence>
<proteinExistence type="inferred from homology"/>
<protein>
    <submittedName>
        <fullName evidence="3">NAD-dependent dehydratase</fullName>
    </submittedName>
</protein>
<accession>A0A1K0FA37</accession>
<organism evidence="3 4">
    <name type="scientific">Couchioplanes caeruleus subsp. caeruleus</name>
    <dbReference type="NCBI Taxonomy" id="56427"/>
    <lineage>
        <taxon>Bacteria</taxon>
        <taxon>Bacillati</taxon>
        <taxon>Actinomycetota</taxon>
        <taxon>Actinomycetes</taxon>
        <taxon>Micromonosporales</taxon>
        <taxon>Micromonosporaceae</taxon>
        <taxon>Couchioplanes</taxon>
    </lineage>
</organism>
<dbReference type="AlphaFoldDB" id="A0A1K0FA37"/>
<dbReference type="InterPro" id="IPR001509">
    <property type="entry name" value="Epimerase_deHydtase"/>
</dbReference>
<dbReference type="InterPro" id="IPR001763">
    <property type="entry name" value="Rhodanese-like_dom"/>
</dbReference>
<evidence type="ECO:0000256" key="1">
    <source>
        <dbReference type="ARBA" id="ARBA00007637"/>
    </source>
</evidence>
<sequence length="346" mass="35820">MTHVLVTGGAGFIGSHVTASLVAAGHSVRVLDSGHPAAHRASLPSIVAESPVTIADVRDPDAVARMLRGVDVVVHQAAMVGMGVDLGDLPAYVGNNDLGTAVLLAEMARAGVRRLVLASSMVVYGEGAYRCPTHGPRRPRPRSAAALEAGDFEPTCIDCGAPLTSVLTSECAPLEPRSVYAATKVAQEHLAAAWARQSGGSVVALRYHNVYGPGMPRDTPYSGVAAIFRSALEAGRPARVFEDGRQRRDFVHVTDVARANVLAVEAGVAGMAAYNIASGRPVTVGEMAEALTGVMGGPPPVVTGESRLGDVRHVVASPQRAADELGFRATIDIAAGMADFARAALR</sequence>
<dbReference type="InterPro" id="IPR036291">
    <property type="entry name" value="NAD(P)-bd_dom_sf"/>
</dbReference>
<evidence type="ECO:0000313" key="3">
    <source>
        <dbReference type="EMBL" id="OJF09705.1"/>
    </source>
</evidence>
<evidence type="ECO:0000313" key="4">
    <source>
        <dbReference type="Proteomes" id="UP000182486"/>
    </source>
</evidence>